<keyword evidence="2" id="KW-1185">Reference proteome</keyword>
<dbReference type="RefSeq" id="WP_122192266.1">
    <property type="nucleotide sequence ID" value="NZ_JBHSKC010000024.1"/>
</dbReference>
<dbReference type="Proteomes" id="UP000282674">
    <property type="component" value="Unassembled WGS sequence"/>
</dbReference>
<dbReference type="OrthoDB" id="3480686at2"/>
<sequence>MHLEQSVIAVTNASGRPVRLTCQDGSQFGVRRVMAEWQPPGAPRLLRLQVVTPAGALGIAEVTASAADSWRLRQLWT</sequence>
<reference evidence="1 2" key="1">
    <citation type="submission" date="2018-10" db="EMBL/GenBank/DDBJ databases">
        <title>Isolation from soil.</title>
        <authorList>
            <person name="Hu J."/>
        </authorList>
    </citation>
    <scope>NUCLEOTIDE SEQUENCE [LARGE SCALE GENOMIC DNA]</scope>
    <source>
        <strain evidence="1 2">NEAU-Ht49</strain>
    </source>
</reference>
<dbReference type="EMBL" id="RFFG01000001">
    <property type="protein sequence ID" value="RMI47821.1"/>
    <property type="molecule type" value="Genomic_DNA"/>
</dbReference>
<evidence type="ECO:0000313" key="1">
    <source>
        <dbReference type="EMBL" id="RMI47821.1"/>
    </source>
</evidence>
<organism evidence="1 2">
    <name type="scientific">Actinomadura harenae</name>
    <dbReference type="NCBI Taxonomy" id="2483351"/>
    <lineage>
        <taxon>Bacteria</taxon>
        <taxon>Bacillati</taxon>
        <taxon>Actinomycetota</taxon>
        <taxon>Actinomycetes</taxon>
        <taxon>Streptosporangiales</taxon>
        <taxon>Thermomonosporaceae</taxon>
        <taxon>Actinomadura</taxon>
    </lineage>
</organism>
<proteinExistence type="predicted"/>
<name>A0A3M2ME52_9ACTN</name>
<protein>
    <submittedName>
        <fullName evidence="1">Uncharacterized protein</fullName>
    </submittedName>
</protein>
<accession>A0A3M2ME52</accession>
<comment type="caution">
    <text evidence="1">The sequence shown here is derived from an EMBL/GenBank/DDBJ whole genome shotgun (WGS) entry which is preliminary data.</text>
</comment>
<gene>
    <name evidence="1" type="ORF">EBO15_00540</name>
</gene>
<evidence type="ECO:0000313" key="2">
    <source>
        <dbReference type="Proteomes" id="UP000282674"/>
    </source>
</evidence>
<dbReference type="AlphaFoldDB" id="A0A3M2ME52"/>